<dbReference type="GeneID" id="54981352"/>
<evidence type="ECO:0000313" key="1">
    <source>
        <dbReference type="EMBL" id="ASR76069.1"/>
    </source>
</evidence>
<gene>
    <name evidence="1" type="primary">22</name>
    <name evidence="1" type="ORF">PBI_BELLAMY_22</name>
</gene>
<organism evidence="1 2">
    <name type="scientific">Synechococcus phage Bellamy</name>
    <dbReference type="NCBI Taxonomy" id="2023996"/>
    <lineage>
        <taxon>Viruses</taxon>
        <taxon>Duplodnaviria</taxon>
        <taxon>Heunggongvirae</taxon>
        <taxon>Uroviricota</taxon>
        <taxon>Caudoviricetes</taxon>
        <taxon>Pantevenvirales</taxon>
        <taxon>Kyanoviridae</taxon>
        <taxon>Bellamyvirus</taxon>
        <taxon>Bellamyvirus bellamy</taxon>
    </lineage>
</organism>
<dbReference type="KEGG" id="vg:54981352"/>
<name>A0A222YWX4_9CAUD</name>
<dbReference type="EMBL" id="MF351863">
    <property type="protein sequence ID" value="ASR76069.1"/>
    <property type="molecule type" value="Genomic_DNA"/>
</dbReference>
<dbReference type="Proteomes" id="UP000221247">
    <property type="component" value="Segment"/>
</dbReference>
<accession>A0A222YWX4</accession>
<sequence length="67" mass="7726">MTLDSKKVGKKIPAKIYPEGFYKEILECYEYETRNPSIYGNVIRGEMEFTQSSEECGSDQQGDENHL</sequence>
<keyword evidence="2" id="KW-1185">Reference proteome</keyword>
<reference evidence="1 2" key="1">
    <citation type="submission" date="2017-06" db="EMBL/GenBank/DDBJ databases">
        <authorList>
            <person name="Kim H.J."/>
            <person name="Triplett B.A."/>
        </authorList>
    </citation>
    <scope>NUCLEOTIDE SEQUENCE [LARGE SCALE GENOMIC DNA]</scope>
</reference>
<proteinExistence type="predicted"/>
<dbReference type="RefSeq" id="YP_009791181.1">
    <property type="nucleotide sequence ID" value="NC_047838.1"/>
</dbReference>
<protein>
    <submittedName>
        <fullName evidence="1">Uncharacterized protein</fullName>
    </submittedName>
</protein>
<evidence type="ECO:0000313" key="2">
    <source>
        <dbReference type="Proteomes" id="UP000221247"/>
    </source>
</evidence>